<reference evidence="7" key="1">
    <citation type="submission" date="2022-11" db="EMBL/GenBank/DDBJ databases">
        <title>Genome Resource of Sclerotinia nivalis Strain SnTB1, a Plant Pathogen Isolated from American Ginseng.</title>
        <authorList>
            <person name="Fan S."/>
        </authorList>
    </citation>
    <scope>NUCLEOTIDE SEQUENCE</scope>
    <source>
        <strain evidence="7">SnTB1</strain>
    </source>
</reference>
<organism evidence="7 8">
    <name type="scientific">Sclerotinia nivalis</name>
    <dbReference type="NCBI Taxonomy" id="352851"/>
    <lineage>
        <taxon>Eukaryota</taxon>
        <taxon>Fungi</taxon>
        <taxon>Dikarya</taxon>
        <taxon>Ascomycota</taxon>
        <taxon>Pezizomycotina</taxon>
        <taxon>Leotiomycetes</taxon>
        <taxon>Helotiales</taxon>
        <taxon>Sclerotiniaceae</taxon>
        <taxon>Sclerotinia</taxon>
    </lineage>
</organism>
<evidence type="ECO:0000256" key="4">
    <source>
        <dbReference type="ARBA" id="ARBA00022912"/>
    </source>
</evidence>
<keyword evidence="3" id="KW-0378">Hydrolase</keyword>
<dbReference type="InterPro" id="IPR000387">
    <property type="entry name" value="Tyr_Pase_dom"/>
</dbReference>
<comment type="similarity">
    <text evidence="1">Belongs to the protein-tyrosine phosphatase family. Non-receptor class dual specificity subfamily.</text>
</comment>
<dbReference type="PANTHER" id="PTHR45848">
    <property type="entry name" value="DUAL SPECIFICITY PROTEIN PHOSPHATASE 12 FAMILY MEMBER"/>
    <property type="match status" value="1"/>
</dbReference>
<evidence type="ECO:0000256" key="3">
    <source>
        <dbReference type="ARBA" id="ARBA00022801"/>
    </source>
</evidence>
<dbReference type="PROSITE" id="PS50056">
    <property type="entry name" value="TYR_PHOSPHATASE_2"/>
    <property type="match status" value="1"/>
</dbReference>
<dbReference type="InterPro" id="IPR016130">
    <property type="entry name" value="Tyr_Pase_AS"/>
</dbReference>
<keyword evidence="4" id="KW-0904">Protein phosphatase</keyword>
<dbReference type="PROSITE" id="PS50054">
    <property type="entry name" value="TYR_PHOSPHATASE_DUAL"/>
    <property type="match status" value="1"/>
</dbReference>
<dbReference type="InterPro" id="IPR029021">
    <property type="entry name" value="Prot-tyrosine_phosphatase-like"/>
</dbReference>
<dbReference type="CDD" id="cd14498">
    <property type="entry name" value="DSP"/>
    <property type="match status" value="1"/>
</dbReference>
<dbReference type="InterPro" id="IPR020422">
    <property type="entry name" value="TYR_PHOSPHATASE_DUAL_dom"/>
</dbReference>
<dbReference type="Proteomes" id="UP001152300">
    <property type="component" value="Unassembled WGS sequence"/>
</dbReference>
<dbReference type="GO" id="GO:0008138">
    <property type="term" value="F:protein tyrosine/serine/threonine phosphatase activity"/>
    <property type="evidence" value="ECO:0007669"/>
    <property type="project" value="TreeGrafter"/>
</dbReference>
<dbReference type="SMART" id="SM00195">
    <property type="entry name" value="DSPc"/>
    <property type="match status" value="1"/>
</dbReference>
<gene>
    <name evidence="7" type="ORF">OCU04_012036</name>
</gene>
<evidence type="ECO:0000313" key="7">
    <source>
        <dbReference type="EMBL" id="KAJ8059059.1"/>
    </source>
</evidence>
<dbReference type="EC" id="3.1.3.48" evidence="2"/>
<dbReference type="InterPro" id="IPR000340">
    <property type="entry name" value="Dual-sp_phosphatase_cat-dom"/>
</dbReference>
<dbReference type="EMBL" id="JAPEIS010000015">
    <property type="protein sequence ID" value="KAJ8059059.1"/>
    <property type="molecule type" value="Genomic_DNA"/>
</dbReference>
<protein>
    <recommendedName>
        <fullName evidence="2">protein-tyrosine-phosphatase</fullName>
        <ecNumber evidence="2">3.1.3.48</ecNumber>
    </recommendedName>
</protein>
<dbReference type="AlphaFoldDB" id="A0A9X0DDR7"/>
<evidence type="ECO:0000259" key="6">
    <source>
        <dbReference type="PROSITE" id="PS50056"/>
    </source>
</evidence>
<evidence type="ECO:0000313" key="8">
    <source>
        <dbReference type="Proteomes" id="UP001152300"/>
    </source>
</evidence>
<keyword evidence="8" id="KW-1185">Reference proteome</keyword>
<proteinExistence type="inferred from homology"/>
<feature type="domain" description="Tyrosine-protein phosphatase" evidence="5">
    <location>
        <begin position="16"/>
        <end position="163"/>
    </location>
</feature>
<dbReference type="PANTHER" id="PTHR45848:SF4">
    <property type="entry name" value="DUAL SPECIFICITY PROTEIN PHOSPHATASE 12"/>
    <property type="match status" value="1"/>
</dbReference>
<evidence type="ECO:0000256" key="1">
    <source>
        <dbReference type="ARBA" id="ARBA00008601"/>
    </source>
</evidence>
<sequence length="207" mass="23886">MAQLINNPGAHQPNLNMDEILPNLWIGDILSTYNISNLQSKNICTIISVIDQPLPQWLRTRYRELGISHKDFRVQDDALEDILCIMEDACDMIDKALNEDRGVLVHCGLGISRSGTIVLGHVMREKTLDREQALLFVRQKRLRVQPNTGFWEQLSVWHECQHDAFEYVSGENLPKELYREWKRKAGMEMSNRVISLNNFHVQSGGKM</sequence>
<dbReference type="GO" id="GO:0005634">
    <property type="term" value="C:nucleus"/>
    <property type="evidence" value="ECO:0007669"/>
    <property type="project" value="TreeGrafter"/>
</dbReference>
<evidence type="ECO:0000259" key="5">
    <source>
        <dbReference type="PROSITE" id="PS50054"/>
    </source>
</evidence>
<evidence type="ECO:0000256" key="2">
    <source>
        <dbReference type="ARBA" id="ARBA00013064"/>
    </source>
</evidence>
<feature type="domain" description="Tyrosine specific protein phosphatases" evidence="6">
    <location>
        <begin position="87"/>
        <end position="141"/>
    </location>
</feature>
<dbReference type="OrthoDB" id="10252009at2759"/>
<accession>A0A9X0DDR7</accession>
<comment type="caution">
    <text evidence="7">The sequence shown here is derived from an EMBL/GenBank/DDBJ whole genome shotgun (WGS) entry which is preliminary data.</text>
</comment>
<dbReference type="Pfam" id="PF00782">
    <property type="entry name" value="DSPc"/>
    <property type="match status" value="1"/>
</dbReference>
<dbReference type="GO" id="GO:0004725">
    <property type="term" value="F:protein tyrosine phosphatase activity"/>
    <property type="evidence" value="ECO:0007669"/>
    <property type="project" value="UniProtKB-EC"/>
</dbReference>
<name>A0A9X0DDR7_9HELO</name>
<dbReference type="SUPFAM" id="SSF52799">
    <property type="entry name" value="(Phosphotyrosine protein) phosphatases II"/>
    <property type="match status" value="1"/>
</dbReference>
<dbReference type="Gene3D" id="3.90.190.10">
    <property type="entry name" value="Protein tyrosine phosphatase superfamily"/>
    <property type="match status" value="1"/>
</dbReference>
<dbReference type="PROSITE" id="PS00383">
    <property type="entry name" value="TYR_PHOSPHATASE_1"/>
    <property type="match status" value="1"/>
</dbReference>